<dbReference type="OrthoDB" id="6057763at2"/>
<dbReference type="RefSeq" id="WP_116236354.1">
    <property type="nucleotide sequence ID" value="NZ_QRDP01000004.1"/>
</dbReference>
<reference evidence="1 2" key="1">
    <citation type="submission" date="2018-07" db="EMBL/GenBank/DDBJ databases">
        <title>Genomic Encyclopedia of Type Strains, Phase IV (KMG-IV): sequencing the most valuable type-strain genomes for metagenomic binning, comparative biology and taxonomic classification.</title>
        <authorList>
            <person name="Goeker M."/>
        </authorList>
    </citation>
    <scope>NUCLEOTIDE SEQUENCE [LARGE SCALE GENOMIC DNA]</scope>
    <source>
        <strain evidence="1 2">DSM 26725</strain>
    </source>
</reference>
<dbReference type="AlphaFoldDB" id="A0A3D9FGU4"/>
<protein>
    <submittedName>
        <fullName evidence="1">Uncharacterized protein</fullName>
    </submittedName>
</protein>
<accession>A0A3D9FGU4</accession>
<gene>
    <name evidence="1" type="ORF">DFR46_2058</name>
</gene>
<organism evidence="1 2">
    <name type="scientific">Parasphingopyxis lamellibrachiae</name>
    <dbReference type="NCBI Taxonomy" id="680125"/>
    <lineage>
        <taxon>Bacteria</taxon>
        <taxon>Pseudomonadati</taxon>
        <taxon>Pseudomonadota</taxon>
        <taxon>Alphaproteobacteria</taxon>
        <taxon>Sphingomonadales</taxon>
        <taxon>Sphingomonadaceae</taxon>
        <taxon>Parasphingopyxis</taxon>
    </lineage>
</organism>
<comment type="caution">
    <text evidence="1">The sequence shown here is derived from an EMBL/GenBank/DDBJ whole genome shotgun (WGS) entry which is preliminary data.</text>
</comment>
<name>A0A3D9FGU4_9SPHN</name>
<dbReference type="EMBL" id="QRDP01000004">
    <property type="protein sequence ID" value="RED17024.1"/>
    <property type="molecule type" value="Genomic_DNA"/>
</dbReference>
<dbReference type="Proteomes" id="UP000256310">
    <property type="component" value="Unassembled WGS sequence"/>
</dbReference>
<evidence type="ECO:0000313" key="2">
    <source>
        <dbReference type="Proteomes" id="UP000256310"/>
    </source>
</evidence>
<keyword evidence="2" id="KW-1185">Reference proteome</keyword>
<sequence length="141" mass="15018">MRSMAIATTFLALGACSGGSTTDTAEPDTAGPGTDIVAPETHEAIPQAFQGRWDFTEDTCADPGSEMRLDIEADRISYYESSATPETITQTGPGALTVDHRFSGEGEEWTETLAYSLSEDGERLTVTSPDGSMSVRMRCPA</sequence>
<evidence type="ECO:0000313" key="1">
    <source>
        <dbReference type="EMBL" id="RED17024.1"/>
    </source>
</evidence>
<dbReference type="PROSITE" id="PS51257">
    <property type="entry name" value="PROKAR_LIPOPROTEIN"/>
    <property type="match status" value="1"/>
</dbReference>
<proteinExistence type="predicted"/>